<feature type="compositionally biased region" description="Basic and acidic residues" evidence="5">
    <location>
        <begin position="212"/>
        <end position="235"/>
    </location>
</feature>
<keyword evidence="1" id="KW-0805">Transcription regulation</keyword>
<dbReference type="Proteomes" id="UP001527866">
    <property type="component" value="Unassembled WGS sequence"/>
</dbReference>
<evidence type="ECO:0000259" key="6">
    <source>
        <dbReference type="PROSITE" id="PS50977"/>
    </source>
</evidence>
<sequence length="235" mass="24985">MFIVSTSGDRSPEDLTARARIRDAALARFAARGYSGTTLKGVAEDAGVSVGLVQHHFGTKDGLRRACDDFAAQTLASLDGLGVTGGEITDADFLAGMFRASPPVLRYVARTMVEGTPSAASFFDSGARVAEEFLSRTWPERFPPGADRTRDAAAVMAAMHQATVVLHEHLSRRMGADVLAAENAARIGLAMFDVYGAMAEFTASETGSAVRRAAEDYQHGTTHPRKDGTSDDRDG</sequence>
<evidence type="ECO:0000256" key="3">
    <source>
        <dbReference type="ARBA" id="ARBA00023163"/>
    </source>
</evidence>
<dbReference type="InterPro" id="IPR050109">
    <property type="entry name" value="HTH-type_TetR-like_transc_reg"/>
</dbReference>
<evidence type="ECO:0000313" key="8">
    <source>
        <dbReference type="Proteomes" id="UP001527866"/>
    </source>
</evidence>
<evidence type="ECO:0000256" key="2">
    <source>
        <dbReference type="ARBA" id="ARBA00023125"/>
    </source>
</evidence>
<gene>
    <name evidence="7" type="ORF">O4J56_13995</name>
</gene>
<dbReference type="PANTHER" id="PTHR30055:SF234">
    <property type="entry name" value="HTH-TYPE TRANSCRIPTIONAL REGULATOR BETI"/>
    <property type="match status" value="1"/>
</dbReference>
<dbReference type="RefSeq" id="WP_270686203.1">
    <property type="nucleotide sequence ID" value="NZ_JAQFWQ010000035.1"/>
</dbReference>
<dbReference type="EMBL" id="JAQFWQ010000035">
    <property type="protein sequence ID" value="MDA2811749.1"/>
    <property type="molecule type" value="Genomic_DNA"/>
</dbReference>
<organism evidence="7 8">
    <name type="scientific">Nocardiopsis endophytica</name>
    <dbReference type="NCBI Taxonomy" id="3018445"/>
    <lineage>
        <taxon>Bacteria</taxon>
        <taxon>Bacillati</taxon>
        <taxon>Actinomycetota</taxon>
        <taxon>Actinomycetes</taxon>
        <taxon>Streptosporangiales</taxon>
        <taxon>Nocardiopsidaceae</taxon>
        <taxon>Nocardiopsis</taxon>
    </lineage>
</organism>
<feature type="domain" description="HTH tetR-type" evidence="6">
    <location>
        <begin position="15"/>
        <end position="75"/>
    </location>
</feature>
<proteinExistence type="predicted"/>
<dbReference type="PRINTS" id="PR00455">
    <property type="entry name" value="HTHTETR"/>
</dbReference>
<name>A0ABT4U477_9ACTN</name>
<feature type="region of interest" description="Disordered" evidence="5">
    <location>
        <begin position="210"/>
        <end position="235"/>
    </location>
</feature>
<feature type="DNA-binding region" description="H-T-H motif" evidence="4">
    <location>
        <begin position="38"/>
        <end position="57"/>
    </location>
</feature>
<dbReference type="PANTHER" id="PTHR30055">
    <property type="entry name" value="HTH-TYPE TRANSCRIPTIONAL REGULATOR RUTR"/>
    <property type="match status" value="1"/>
</dbReference>
<dbReference type="Gene3D" id="1.10.357.10">
    <property type="entry name" value="Tetracycline Repressor, domain 2"/>
    <property type="match status" value="1"/>
</dbReference>
<evidence type="ECO:0000256" key="4">
    <source>
        <dbReference type="PROSITE-ProRule" id="PRU00335"/>
    </source>
</evidence>
<evidence type="ECO:0000313" key="7">
    <source>
        <dbReference type="EMBL" id="MDA2811749.1"/>
    </source>
</evidence>
<protein>
    <submittedName>
        <fullName evidence="7">TetR/AcrR family transcriptional regulator</fullName>
    </submittedName>
</protein>
<evidence type="ECO:0000256" key="5">
    <source>
        <dbReference type="SAM" id="MobiDB-lite"/>
    </source>
</evidence>
<dbReference type="PROSITE" id="PS50977">
    <property type="entry name" value="HTH_TETR_2"/>
    <property type="match status" value="1"/>
</dbReference>
<dbReference type="SUPFAM" id="SSF46689">
    <property type="entry name" value="Homeodomain-like"/>
    <property type="match status" value="1"/>
</dbReference>
<keyword evidence="2 4" id="KW-0238">DNA-binding</keyword>
<comment type="caution">
    <text evidence="7">The sequence shown here is derived from an EMBL/GenBank/DDBJ whole genome shotgun (WGS) entry which is preliminary data.</text>
</comment>
<dbReference type="InterPro" id="IPR001647">
    <property type="entry name" value="HTH_TetR"/>
</dbReference>
<keyword evidence="3" id="KW-0804">Transcription</keyword>
<dbReference type="InterPro" id="IPR009057">
    <property type="entry name" value="Homeodomain-like_sf"/>
</dbReference>
<evidence type="ECO:0000256" key="1">
    <source>
        <dbReference type="ARBA" id="ARBA00023015"/>
    </source>
</evidence>
<keyword evidence="8" id="KW-1185">Reference proteome</keyword>
<dbReference type="Pfam" id="PF00440">
    <property type="entry name" value="TetR_N"/>
    <property type="match status" value="1"/>
</dbReference>
<accession>A0ABT4U477</accession>
<reference evidence="7 8" key="1">
    <citation type="submission" date="2023-01" db="EMBL/GenBank/DDBJ databases">
        <title>Draft genome sequence of Nocardiopsis sp. RSe5-2 isolated from halophytes.</title>
        <authorList>
            <person name="Duangmal K."/>
            <person name="Chantavorakit T."/>
        </authorList>
    </citation>
    <scope>NUCLEOTIDE SEQUENCE [LARGE SCALE GENOMIC DNA]</scope>
    <source>
        <strain evidence="7 8">RSe5-2</strain>
    </source>
</reference>